<proteinExistence type="predicted"/>
<reference evidence="1 2" key="1">
    <citation type="submission" date="2024-05" db="EMBL/GenBank/DDBJ databases">
        <title>Neorhizobium sp. Rsf11, a plant growth promoting and heavy metal resistant PAH-degrader.</title>
        <authorList>
            <person name="Golubev S.N."/>
            <person name="Muratova A.Y."/>
            <person name="Markelova M.I."/>
        </authorList>
    </citation>
    <scope>NUCLEOTIDE SEQUENCE [LARGE SCALE GENOMIC DNA]</scope>
    <source>
        <strain evidence="1 2">Rsf11</strain>
    </source>
</reference>
<organism evidence="1 2">
    <name type="scientific">Neorhizobium phenanthreniclasticum</name>
    <dbReference type="NCBI Taxonomy" id="3157917"/>
    <lineage>
        <taxon>Bacteria</taxon>
        <taxon>Pseudomonadati</taxon>
        <taxon>Pseudomonadota</taxon>
        <taxon>Alphaproteobacteria</taxon>
        <taxon>Hyphomicrobiales</taxon>
        <taxon>Rhizobiaceae</taxon>
        <taxon>Rhizobium/Agrobacterium group</taxon>
        <taxon>Neorhizobium</taxon>
    </lineage>
</organism>
<dbReference type="Proteomes" id="UP001496627">
    <property type="component" value="Unassembled WGS sequence"/>
</dbReference>
<gene>
    <name evidence="1" type="ORF">ABK249_12010</name>
</gene>
<accession>A0ABV0M1B7</accession>
<evidence type="ECO:0000313" key="1">
    <source>
        <dbReference type="EMBL" id="MEQ1405659.1"/>
    </source>
</evidence>
<evidence type="ECO:0000313" key="2">
    <source>
        <dbReference type="Proteomes" id="UP001496627"/>
    </source>
</evidence>
<comment type="caution">
    <text evidence="1">The sequence shown here is derived from an EMBL/GenBank/DDBJ whole genome shotgun (WGS) entry which is preliminary data.</text>
</comment>
<name>A0ABV0M1B7_9HYPH</name>
<dbReference type="RefSeq" id="WP_348862972.1">
    <property type="nucleotide sequence ID" value="NZ_JBEAAL010000007.1"/>
</dbReference>
<sequence length="68" mass="7149">MTLEEALSQPTISVPDAGRLFFGLARNAAYDAAKRGDIETIRVGGRVVVPVVPLAEKLGLKTTIGRAA</sequence>
<dbReference type="EMBL" id="JBEAAL010000007">
    <property type="protein sequence ID" value="MEQ1405659.1"/>
    <property type="molecule type" value="Genomic_DNA"/>
</dbReference>
<keyword evidence="2" id="KW-1185">Reference proteome</keyword>
<evidence type="ECO:0008006" key="3">
    <source>
        <dbReference type="Google" id="ProtNLM"/>
    </source>
</evidence>
<protein>
    <recommendedName>
        <fullName evidence="3">DNA-binding protein</fullName>
    </recommendedName>
</protein>